<feature type="chain" id="PRO_5041927995" evidence="1">
    <location>
        <begin position="17"/>
        <end position="104"/>
    </location>
</feature>
<feature type="signal peptide" evidence="1">
    <location>
        <begin position="1"/>
        <end position="16"/>
    </location>
</feature>
<dbReference type="AlphaFoldDB" id="A0AAD4RUS9"/>
<organism evidence="2 3">
    <name type="scientific">Papaver atlanticum</name>
    <dbReference type="NCBI Taxonomy" id="357466"/>
    <lineage>
        <taxon>Eukaryota</taxon>
        <taxon>Viridiplantae</taxon>
        <taxon>Streptophyta</taxon>
        <taxon>Embryophyta</taxon>
        <taxon>Tracheophyta</taxon>
        <taxon>Spermatophyta</taxon>
        <taxon>Magnoliopsida</taxon>
        <taxon>Ranunculales</taxon>
        <taxon>Papaveraceae</taxon>
        <taxon>Papaveroideae</taxon>
        <taxon>Papaver</taxon>
    </lineage>
</organism>
<sequence>MSVVAVVVITIAFCSTLRERSDSRSYVVHGDHCTTKRRKKISSIDLCFPVDVSGSSLVYELLRRNDRYLIDSLYAVKKQKDSPMEDLEWLRDVLPEKASWDTTG</sequence>
<accession>A0AAD4RUS9</accession>
<evidence type="ECO:0000313" key="2">
    <source>
        <dbReference type="EMBL" id="KAI3832952.1"/>
    </source>
</evidence>
<protein>
    <submittedName>
        <fullName evidence="2">Uncharacterized protein</fullName>
    </submittedName>
</protein>
<evidence type="ECO:0000256" key="1">
    <source>
        <dbReference type="SAM" id="SignalP"/>
    </source>
</evidence>
<name>A0AAD4RUS9_9MAGN</name>
<dbReference type="EMBL" id="JAJJMB010017985">
    <property type="protein sequence ID" value="KAI3832952.1"/>
    <property type="molecule type" value="Genomic_DNA"/>
</dbReference>
<keyword evidence="1" id="KW-0732">Signal</keyword>
<reference evidence="2" key="1">
    <citation type="submission" date="2022-04" db="EMBL/GenBank/DDBJ databases">
        <title>A functionally conserved STORR gene fusion in Papaver species that diverged 16.8 million years ago.</title>
        <authorList>
            <person name="Catania T."/>
        </authorList>
    </citation>
    <scope>NUCLEOTIDE SEQUENCE</scope>
    <source>
        <strain evidence="2">S-188037</strain>
    </source>
</reference>
<keyword evidence="3" id="KW-1185">Reference proteome</keyword>
<dbReference type="Proteomes" id="UP001202328">
    <property type="component" value="Unassembled WGS sequence"/>
</dbReference>
<proteinExistence type="predicted"/>
<comment type="caution">
    <text evidence="2">The sequence shown here is derived from an EMBL/GenBank/DDBJ whole genome shotgun (WGS) entry which is preliminary data.</text>
</comment>
<evidence type="ECO:0000313" key="3">
    <source>
        <dbReference type="Proteomes" id="UP001202328"/>
    </source>
</evidence>
<gene>
    <name evidence="2" type="ORF">MKW98_025836</name>
</gene>